<feature type="transmembrane region" description="Helical" evidence="1">
    <location>
        <begin position="217"/>
        <end position="239"/>
    </location>
</feature>
<dbReference type="InterPro" id="IPR038728">
    <property type="entry name" value="YkvI-like"/>
</dbReference>
<feature type="transmembrane region" description="Helical" evidence="1">
    <location>
        <begin position="185"/>
        <end position="205"/>
    </location>
</feature>
<dbReference type="Proteomes" id="UP000821656">
    <property type="component" value="Unassembled WGS sequence"/>
</dbReference>
<keyword evidence="1" id="KW-1133">Transmembrane helix</keyword>
<feature type="transmembrane region" description="Helical" evidence="1">
    <location>
        <begin position="37"/>
        <end position="62"/>
    </location>
</feature>
<feature type="transmembrane region" description="Helical" evidence="1">
    <location>
        <begin position="82"/>
        <end position="103"/>
    </location>
</feature>
<feature type="transmembrane region" description="Helical" evidence="1">
    <location>
        <begin position="259"/>
        <end position="281"/>
    </location>
</feature>
<feature type="transmembrane region" description="Helical" evidence="1">
    <location>
        <begin position="328"/>
        <end position="345"/>
    </location>
</feature>
<evidence type="ECO:0000313" key="3">
    <source>
        <dbReference type="EMBL" id="NRV08973.1"/>
    </source>
</evidence>
<keyword evidence="1" id="KW-0472">Membrane</keyword>
<name>A0A0B5QJ97_CLOBE</name>
<proteinExistence type="predicted"/>
<feature type="transmembrane region" description="Helical" evidence="1">
    <location>
        <begin position="302"/>
        <end position="322"/>
    </location>
</feature>
<evidence type="ECO:0000313" key="4">
    <source>
        <dbReference type="Proteomes" id="UP000031866"/>
    </source>
</evidence>
<evidence type="ECO:0000256" key="1">
    <source>
        <dbReference type="SAM" id="Phobius"/>
    </source>
</evidence>
<dbReference type="Proteomes" id="UP000031866">
    <property type="component" value="Chromosome"/>
</dbReference>
<keyword evidence="1" id="KW-0812">Transmembrane</keyword>
<sequence>MKKEMIKVFQVATVFIGTIVGAGLASGKEITEFFTQYGISSFIGIIGCGIFYILISSIISRISINYNLSSYSDVMNIISPNIFGKITGFITTLFLISSASIILAGSGALIHQFFGIPKIIGSLIMIAIAIFFLLRDTEGLIEVNSFIVPGLICTLTLITVLYFAFCRNTVSLDNIASFPKQKTGIFISTVLYAGYNTLSASGVLVPLSTQMKKSKIMIAGIVTGAIGLTILCLMINLLLTINQPYIYKYEIPLLFVANRFGNLIQALLLVIIWLEMFSTEVSDIYSISKTLEQTFNIKFKKAIFIVISLALLISQFGFGTLITKLYPIFGLLSLIFIFQCILFFFKHKKDFSNTTQIK</sequence>
<reference evidence="2" key="2">
    <citation type="submission" date="2016-02" db="EMBL/GenBank/DDBJ databases">
        <title>Genome sequence of Clostridium beijerinckii strain 59B.</title>
        <authorList>
            <person name="Little G.T."/>
            <person name="Minton N.P."/>
        </authorList>
    </citation>
    <scope>NUCLEOTIDE SEQUENCE</scope>
    <source>
        <strain evidence="2">NCIMB 14988</strain>
    </source>
</reference>
<dbReference type="KEGG" id="cbei:LF65_00038"/>
<evidence type="ECO:0000313" key="2">
    <source>
        <dbReference type="EMBL" id="AJG96733.1"/>
    </source>
</evidence>
<gene>
    <name evidence="3" type="ORF">DFH45_001936</name>
    <name evidence="2" type="ORF">LF65_00038</name>
</gene>
<accession>A0A0B5QJ97</accession>
<reference evidence="3" key="3">
    <citation type="submission" date="2020-05" db="EMBL/GenBank/DDBJ databases">
        <title>Genomic insights into acetone-butanol-ethanol (ABE) fermentation by sequencing solventogenic clostridia strains.</title>
        <authorList>
            <person name="Brown S."/>
        </authorList>
    </citation>
    <scope>NUCLEOTIDE SEQUENCE</scope>
    <source>
        <strain evidence="3">DJ126</strain>
    </source>
</reference>
<protein>
    <submittedName>
        <fullName evidence="3">Membrane protein YkvI</fullName>
    </submittedName>
    <submittedName>
        <fullName evidence="2">Transporter</fullName>
    </submittedName>
</protein>
<dbReference type="EMBL" id="JABSXK010000001">
    <property type="protein sequence ID" value="NRV08973.1"/>
    <property type="molecule type" value="Genomic_DNA"/>
</dbReference>
<dbReference type="RefSeq" id="WP_017209539.1">
    <property type="nucleotide sequence ID" value="NZ_CP010086.2"/>
</dbReference>
<dbReference type="AlphaFoldDB" id="A0A0B5QJ97"/>
<dbReference type="PANTHER" id="PTHR37814:SF1">
    <property type="entry name" value="MEMBRANE PROTEIN"/>
    <property type="match status" value="1"/>
</dbReference>
<organism evidence="2 4">
    <name type="scientific">Clostridium beijerinckii</name>
    <name type="common">Clostridium MP</name>
    <dbReference type="NCBI Taxonomy" id="1520"/>
    <lineage>
        <taxon>Bacteria</taxon>
        <taxon>Bacillati</taxon>
        <taxon>Bacillota</taxon>
        <taxon>Clostridia</taxon>
        <taxon>Eubacteriales</taxon>
        <taxon>Clostridiaceae</taxon>
        <taxon>Clostridium</taxon>
    </lineage>
</organism>
<dbReference type="EMBL" id="CP010086">
    <property type="protein sequence ID" value="AJG96733.1"/>
    <property type="molecule type" value="Genomic_DNA"/>
</dbReference>
<dbReference type="PANTHER" id="PTHR37814">
    <property type="entry name" value="CONSERVED MEMBRANE PROTEIN"/>
    <property type="match status" value="1"/>
</dbReference>
<dbReference type="STRING" id="1520.LF65_00038"/>
<dbReference type="Gene3D" id="1.20.1740.10">
    <property type="entry name" value="Amino acid/polyamine transporter I"/>
    <property type="match status" value="1"/>
</dbReference>
<dbReference type="OrthoDB" id="4424890at2"/>
<feature type="transmembrane region" description="Helical" evidence="1">
    <location>
        <begin position="146"/>
        <end position="165"/>
    </location>
</feature>
<feature type="transmembrane region" description="Helical" evidence="1">
    <location>
        <begin position="109"/>
        <end position="134"/>
    </location>
</feature>
<reference evidence="4" key="1">
    <citation type="submission" date="2014-12" db="EMBL/GenBank/DDBJ databases">
        <title>Genome sequence of Clostridium beijerinckii strain 59B.</title>
        <authorList>
            <person name="Little G.T."/>
            <person name="Minton N.P."/>
        </authorList>
    </citation>
    <scope>NUCLEOTIDE SEQUENCE [LARGE SCALE GENOMIC DNA]</scope>
    <source>
        <strain evidence="4">59B</strain>
    </source>
</reference>